<name>A0A9X3F6N8_9BACT</name>
<dbReference type="InterPro" id="IPR023997">
    <property type="entry name" value="TonB-dep_OMP_SusC/RagA_CS"/>
</dbReference>
<dbReference type="InterPro" id="IPR008969">
    <property type="entry name" value="CarboxyPept-like_regulatory"/>
</dbReference>
<keyword evidence="4 7" id="KW-0812">Transmembrane</keyword>
<keyword evidence="5 7" id="KW-0472">Membrane</keyword>
<dbReference type="NCBIfam" id="TIGR04056">
    <property type="entry name" value="OMP_RagA_SusC"/>
    <property type="match status" value="1"/>
</dbReference>
<gene>
    <name evidence="9" type="ORF">OU798_10480</name>
</gene>
<dbReference type="GO" id="GO:0009279">
    <property type="term" value="C:cell outer membrane"/>
    <property type="evidence" value="ECO:0007669"/>
    <property type="project" value="UniProtKB-SubCell"/>
</dbReference>
<evidence type="ECO:0000256" key="6">
    <source>
        <dbReference type="ARBA" id="ARBA00023237"/>
    </source>
</evidence>
<organism evidence="9 10">
    <name type="scientific">Draconibacterium aestuarii</name>
    <dbReference type="NCBI Taxonomy" id="2998507"/>
    <lineage>
        <taxon>Bacteria</taxon>
        <taxon>Pseudomonadati</taxon>
        <taxon>Bacteroidota</taxon>
        <taxon>Bacteroidia</taxon>
        <taxon>Marinilabiliales</taxon>
        <taxon>Prolixibacteraceae</taxon>
        <taxon>Draconibacterium</taxon>
    </lineage>
</organism>
<dbReference type="AlphaFoldDB" id="A0A9X3F6N8"/>
<dbReference type="Proteomes" id="UP001145087">
    <property type="component" value="Unassembled WGS sequence"/>
</dbReference>
<evidence type="ECO:0000256" key="4">
    <source>
        <dbReference type="ARBA" id="ARBA00022692"/>
    </source>
</evidence>
<keyword evidence="3 7" id="KW-1134">Transmembrane beta strand</keyword>
<comment type="similarity">
    <text evidence="7">Belongs to the TonB-dependent receptor family.</text>
</comment>
<dbReference type="SUPFAM" id="SSF49464">
    <property type="entry name" value="Carboxypeptidase regulatory domain-like"/>
    <property type="match status" value="1"/>
</dbReference>
<dbReference type="Gene3D" id="2.170.130.10">
    <property type="entry name" value="TonB-dependent receptor, plug domain"/>
    <property type="match status" value="1"/>
</dbReference>
<reference evidence="9" key="1">
    <citation type="submission" date="2022-11" db="EMBL/GenBank/DDBJ databases">
        <title>Marilongibacter aestuarii gen. nov., sp. nov., isolated from tidal flat sediment.</title>
        <authorList>
            <person name="Jiayan W."/>
        </authorList>
    </citation>
    <scope>NUCLEOTIDE SEQUENCE</scope>
    <source>
        <strain evidence="9">Z1-6</strain>
    </source>
</reference>
<evidence type="ECO:0000256" key="3">
    <source>
        <dbReference type="ARBA" id="ARBA00022452"/>
    </source>
</evidence>
<dbReference type="InterPro" id="IPR023996">
    <property type="entry name" value="TonB-dep_OMP_SusC/RagA"/>
</dbReference>
<keyword evidence="2 7" id="KW-0813">Transport</keyword>
<evidence type="ECO:0000256" key="7">
    <source>
        <dbReference type="PROSITE-ProRule" id="PRU01360"/>
    </source>
</evidence>
<comment type="subcellular location">
    <subcellularLocation>
        <location evidence="1 7">Cell outer membrane</location>
        <topology evidence="1 7">Multi-pass membrane protein</topology>
    </subcellularLocation>
</comment>
<dbReference type="InterPro" id="IPR037066">
    <property type="entry name" value="Plug_dom_sf"/>
</dbReference>
<evidence type="ECO:0000256" key="5">
    <source>
        <dbReference type="ARBA" id="ARBA00023136"/>
    </source>
</evidence>
<evidence type="ECO:0000313" key="9">
    <source>
        <dbReference type="EMBL" id="MCY1720772.1"/>
    </source>
</evidence>
<dbReference type="Gene3D" id="2.40.170.20">
    <property type="entry name" value="TonB-dependent receptor, beta-barrel domain"/>
    <property type="match status" value="1"/>
</dbReference>
<dbReference type="InterPro" id="IPR039426">
    <property type="entry name" value="TonB-dep_rcpt-like"/>
</dbReference>
<comment type="caution">
    <text evidence="9">The sequence shown here is derived from an EMBL/GenBank/DDBJ whole genome shotgun (WGS) entry which is preliminary data.</text>
</comment>
<protein>
    <submittedName>
        <fullName evidence="9">SusC/RagA family TonB-linked outer membrane protein</fullName>
    </submittedName>
</protein>
<dbReference type="InterPro" id="IPR012910">
    <property type="entry name" value="Plug_dom"/>
</dbReference>
<dbReference type="RefSeq" id="WP_343333105.1">
    <property type="nucleotide sequence ID" value="NZ_JAPOHD010000020.1"/>
</dbReference>
<accession>A0A9X3F6N8</accession>
<dbReference type="Pfam" id="PF07715">
    <property type="entry name" value="Plug"/>
    <property type="match status" value="1"/>
</dbReference>
<dbReference type="Gene3D" id="2.60.40.1120">
    <property type="entry name" value="Carboxypeptidase-like, regulatory domain"/>
    <property type="match status" value="1"/>
</dbReference>
<dbReference type="NCBIfam" id="TIGR04057">
    <property type="entry name" value="SusC_RagA_signa"/>
    <property type="match status" value="1"/>
</dbReference>
<feature type="domain" description="TonB-dependent receptor plug" evidence="8">
    <location>
        <begin position="130"/>
        <end position="243"/>
    </location>
</feature>
<keyword evidence="10" id="KW-1185">Reference proteome</keyword>
<dbReference type="Pfam" id="PF13715">
    <property type="entry name" value="CarbopepD_reg_2"/>
    <property type="match status" value="1"/>
</dbReference>
<evidence type="ECO:0000256" key="2">
    <source>
        <dbReference type="ARBA" id="ARBA00022448"/>
    </source>
</evidence>
<keyword evidence="6 7" id="KW-0998">Cell outer membrane</keyword>
<dbReference type="InterPro" id="IPR036942">
    <property type="entry name" value="Beta-barrel_TonB_sf"/>
</dbReference>
<sequence>MKKSATQNSLQGACFMHLPKLLLVGILLISQLGVFAQTKNISGTVTGNDGAPIPGLTVIVKGTAIGTVTTPDGTYILSDVPENATLVFSFVGMKTQEIVVGNQTVINVTMQTDAIGLDEVVAIGYGTARKKDLTGSVVNVSAEQLEKYQPASVSEMLRSAVPGLKVGYSTDAKNTPDFNIRGDNTIKANDNDENNANRPLIVLDGVIFNGDIAEINVNDVESIDVLKDASAAAIYGSRASNGVIVFTTKKGAFGKAVVRVGAKLGVVTGAKRMHAFKAGDEVTGWLTDMNEAINSLTLDPWSKFDKYENVPSEYQSDWLQANGIPGETDPTVITTAWLDAFGLDGSEKENFLAGREFDWQDFYFHTGLRQDYDVSVSGRTNTVSYYWSLGYIDSESVQVGESYKSFTSRLNLDVKVADFLNMGVNANFTYQDEGDEAIGSGGYRTASPYDSPWENIVWTDETIPDSGTYPDRFPREYLRENSSGSNRSNPYLNPAWITRKYDRYRIFPTMYAKLSLPFGIKLTSRMTTRLDFRKRFYYEDSGNPGWSHGGYARRHHNESFEWQWDNILNWDKEFGEHRFSATGLLNAEKNQMWETFAGASNFSPTEALGYHGMVFGLIPTLEHPDESITDEVITRNALMGRINYAFGNRYNLSASVRRDGYSRFGVDNVYATFPSVSAAWNITNEAFMAERPTWLTFMKLRASWGVNGNSSGLGSYAAYARLSDNKYLNYDGGYFVAPYLYINRMANPELAWEKNKAFNLGIDYGMWDGRLRGSLDVYSSKTNDMLLDKKLPTVTGFPSITTNVGSLKNTGFELSINTINIESSEFSWTSQLNIAYNKNEIISLTGEKIAVTDANGNTVMKEPDDIDNGWFIGESKDVIWDYELDGVYQIGEEAEAAKFGLYPGDFRYVDQDDNGVINSDDKVFQGLSDNPWYATFRNDVEYKGFDFGVIFLAKLGYKGGSNFPFNNRQEYIKNHNWFDMPYWLPTNPINDAARINSINLGGANYWQPKSYVRLQNIALGYNLPTELLEGIKISRARIAFNIDNVAVFTKWNIGDPESEREMPRTYSFSVDFSF</sequence>
<evidence type="ECO:0000256" key="1">
    <source>
        <dbReference type="ARBA" id="ARBA00004571"/>
    </source>
</evidence>
<evidence type="ECO:0000259" key="8">
    <source>
        <dbReference type="Pfam" id="PF07715"/>
    </source>
</evidence>
<proteinExistence type="inferred from homology"/>
<dbReference type="EMBL" id="JAPOHD010000020">
    <property type="protein sequence ID" value="MCY1720772.1"/>
    <property type="molecule type" value="Genomic_DNA"/>
</dbReference>
<evidence type="ECO:0000313" key="10">
    <source>
        <dbReference type="Proteomes" id="UP001145087"/>
    </source>
</evidence>
<dbReference type="SUPFAM" id="SSF56935">
    <property type="entry name" value="Porins"/>
    <property type="match status" value="1"/>
</dbReference>
<dbReference type="PROSITE" id="PS52016">
    <property type="entry name" value="TONB_DEPENDENT_REC_3"/>
    <property type="match status" value="1"/>
</dbReference>